<keyword evidence="1" id="KW-0472">Membrane</keyword>
<proteinExistence type="predicted"/>
<dbReference type="Proteomes" id="UP001596135">
    <property type="component" value="Unassembled WGS sequence"/>
</dbReference>
<evidence type="ECO:0000313" key="2">
    <source>
        <dbReference type="EMBL" id="MFC6044527.1"/>
    </source>
</evidence>
<dbReference type="RefSeq" id="WP_379156103.1">
    <property type="nucleotide sequence ID" value="NZ_JBHSRJ010000005.1"/>
</dbReference>
<evidence type="ECO:0000256" key="1">
    <source>
        <dbReference type="SAM" id="Phobius"/>
    </source>
</evidence>
<evidence type="ECO:0008006" key="4">
    <source>
        <dbReference type="Google" id="ProtNLM"/>
    </source>
</evidence>
<gene>
    <name evidence="2" type="ORF">ACFPYL_15660</name>
</gene>
<organism evidence="2 3">
    <name type="scientific">Nocardioides hankookensis</name>
    <dbReference type="NCBI Taxonomy" id="443157"/>
    <lineage>
        <taxon>Bacteria</taxon>
        <taxon>Bacillati</taxon>
        <taxon>Actinomycetota</taxon>
        <taxon>Actinomycetes</taxon>
        <taxon>Propionibacteriales</taxon>
        <taxon>Nocardioidaceae</taxon>
        <taxon>Nocardioides</taxon>
    </lineage>
</organism>
<dbReference type="EMBL" id="JBHSRJ010000005">
    <property type="protein sequence ID" value="MFC6044527.1"/>
    <property type="molecule type" value="Genomic_DNA"/>
</dbReference>
<feature type="transmembrane region" description="Helical" evidence="1">
    <location>
        <begin position="39"/>
        <end position="59"/>
    </location>
</feature>
<keyword evidence="1" id="KW-1133">Transmembrane helix</keyword>
<feature type="transmembrane region" description="Helical" evidence="1">
    <location>
        <begin position="402"/>
        <end position="423"/>
    </location>
</feature>
<name>A0ABW1LMY1_9ACTN</name>
<accession>A0ABW1LMY1</accession>
<dbReference type="InterPro" id="IPR011044">
    <property type="entry name" value="Quino_amine_DH_bsu"/>
</dbReference>
<dbReference type="SUPFAM" id="SSF50969">
    <property type="entry name" value="YVTN repeat-like/Quinoprotein amine dehydrogenase"/>
    <property type="match status" value="1"/>
</dbReference>
<sequence>MSDLQHRLDDLVADVPAYVVPDASAAWSAGARRRTRYRIAVGAVALVVLAVLASAVTWLPRTLDPAPADPDGAGVDGYPTRVDDPWLHRDLPSQAGAVAGLIWGGNGTVSAVSPRGRVWEVPQDAGLHDFPVALSADGTKLGYLEADDRFVLRDLVTGATTVAQGVDDGSVAASGSVGAPYAVRPGPWGYWSPDATQLFVDGRSTAEGGATDALLIGVDGTVTAVTGPVARGDHFPSSAGWTRDGALVWLATNADGVTAARATVVVTSMSGQELRRVPLRLRAEAGWSPMFGYVSPDGSRIVLVGTPDTSAPVFSLTDGRQVGEVVAELLQCPVSWARNSPRPAFQGSDVVAARDDGGRPLITVDPAFEATCATWADDALSGDARRGVAGRVLGSSNAWAAWRWQEIGLALLLLGAVAALLVVRRRRRTLVPTS</sequence>
<evidence type="ECO:0000313" key="3">
    <source>
        <dbReference type="Proteomes" id="UP001596135"/>
    </source>
</evidence>
<keyword evidence="1" id="KW-0812">Transmembrane</keyword>
<protein>
    <recommendedName>
        <fullName evidence="4">WD40 repeat domain-containing protein</fullName>
    </recommendedName>
</protein>
<reference evidence="3" key="1">
    <citation type="journal article" date="2019" name="Int. J. Syst. Evol. Microbiol.">
        <title>The Global Catalogue of Microorganisms (GCM) 10K type strain sequencing project: providing services to taxonomists for standard genome sequencing and annotation.</title>
        <authorList>
            <consortium name="The Broad Institute Genomics Platform"/>
            <consortium name="The Broad Institute Genome Sequencing Center for Infectious Disease"/>
            <person name="Wu L."/>
            <person name="Ma J."/>
        </authorList>
    </citation>
    <scope>NUCLEOTIDE SEQUENCE [LARGE SCALE GENOMIC DNA]</scope>
    <source>
        <strain evidence="3">CCUG 54522</strain>
    </source>
</reference>
<keyword evidence="3" id="KW-1185">Reference proteome</keyword>
<comment type="caution">
    <text evidence="2">The sequence shown here is derived from an EMBL/GenBank/DDBJ whole genome shotgun (WGS) entry which is preliminary data.</text>
</comment>